<gene>
    <name evidence="2" type="ORF">EST38_g5434</name>
</gene>
<evidence type="ECO:0000313" key="2">
    <source>
        <dbReference type="EMBL" id="RXW20411.1"/>
    </source>
</evidence>
<reference evidence="2 3" key="1">
    <citation type="submission" date="2019-01" db="EMBL/GenBank/DDBJ databases">
        <title>Draft genome sequence of Psathyrella aberdarensis IHI B618.</title>
        <authorList>
            <person name="Buettner E."/>
            <person name="Kellner H."/>
        </authorList>
    </citation>
    <scope>NUCLEOTIDE SEQUENCE [LARGE SCALE GENOMIC DNA]</scope>
    <source>
        <strain evidence="2 3">IHI B618</strain>
    </source>
</reference>
<comment type="caution">
    <text evidence="2">The sequence shown here is derived from an EMBL/GenBank/DDBJ whole genome shotgun (WGS) entry which is preliminary data.</text>
</comment>
<proteinExistence type="predicted"/>
<dbReference type="Proteomes" id="UP000290288">
    <property type="component" value="Unassembled WGS sequence"/>
</dbReference>
<feature type="region of interest" description="Disordered" evidence="1">
    <location>
        <begin position="283"/>
        <end position="321"/>
    </location>
</feature>
<feature type="compositionally biased region" description="Low complexity" evidence="1">
    <location>
        <begin position="8"/>
        <end position="19"/>
    </location>
</feature>
<feature type="compositionally biased region" description="Basic and acidic residues" evidence="1">
    <location>
        <begin position="109"/>
        <end position="125"/>
    </location>
</feature>
<feature type="region of interest" description="Disordered" evidence="1">
    <location>
        <begin position="406"/>
        <end position="434"/>
    </location>
</feature>
<feature type="compositionally biased region" description="Acidic residues" evidence="1">
    <location>
        <begin position="228"/>
        <end position="237"/>
    </location>
</feature>
<feature type="region of interest" description="Disordered" evidence="1">
    <location>
        <begin position="64"/>
        <end position="255"/>
    </location>
</feature>
<organism evidence="2 3">
    <name type="scientific">Candolleomyces aberdarensis</name>
    <dbReference type="NCBI Taxonomy" id="2316362"/>
    <lineage>
        <taxon>Eukaryota</taxon>
        <taxon>Fungi</taxon>
        <taxon>Dikarya</taxon>
        <taxon>Basidiomycota</taxon>
        <taxon>Agaricomycotina</taxon>
        <taxon>Agaricomycetes</taxon>
        <taxon>Agaricomycetidae</taxon>
        <taxon>Agaricales</taxon>
        <taxon>Agaricineae</taxon>
        <taxon>Psathyrellaceae</taxon>
        <taxon>Candolleomyces</taxon>
    </lineage>
</organism>
<protein>
    <submittedName>
        <fullName evidence="2">Uncharacterized protein</fullName>
    </submittedName>
</protein>
<dbReference type="STRING" id="2316362.A0A4Q2DMA0"/>
<evidence type="ECO:0000256" key="1">
    <source>
        <dbReference type="SAM" id="MobiDB-lite"/>
    </source>
</evidence>
<dbReference type="AlphaFoldDB" id="A0A4Q2DMA0"/>
<feature type="region of interest" description="Disordered" evidence="1">
    <location>
        <begin position="1"/>
        <end position="51"/>
    </location>
</feature>
<dbReference type="OrthoDB" id="3069145at2759"/>
<accession>A0A4Q2DMA0</accession>
<keyword evidence="3" id="KW-1185">Reference proteome</keyword>
<feature type="compositionally biased region" description="Acidic residues" evidence="1">
    <location>
        <begin position="92"/>
        <end position="108"/>
    </location>
</feature>
<evidence type="ECO:0000313" key="3">
    <source>
        <dbReference type="Proteomes" id="UP000290288"/>
    </source>
</evidence>
<sequence>MLARRSSIKSQQSSSQQQQRHASPGISRQRVPHPLPLGPESHYQADPAVMTPHEQVLRARLERVLQSGKVVGSPKRDVYYEDWKREDSSPPADDEQESSSSEDVDEDENVVRDENGTRAWRRDTHPPVSSRRAPIVVASPSSSGSGSARSDSQERLQQRSRSSTEPNFPVMQQPASPYPPHPTPRRSTTAPNGATLKRQPQPQHHHRGRHAPSGTTPPLVSDGSPTPPEDDEEDRESDEMRLLTPPSTPPSHLATYNHQALAAAYGYAPSPYYTKTAFSATERRGRTLQGRGRPPLRGIGPAVYDEDEDDDEEDSVSGGSSYYEEGEGYYCSSGSCSSCSGSGCSSCVRYIHKQLPTNPMQHTLPPRHQLQQLQQQQQRQQQFNVRRASARCREMDGYISFAAVEGLGAPPESESGEEAASENAQKEAAAKKGGVGGWVRRLWGSEGGPGAVVV</sequence>
<feature type="compositionally biased region" description="Acidic residues" evidence="1">
    <location>
        <begin position="304"/>
        <end position="315"/>
    </location>
</feature>
<name>A0A4Q2DMA0_9AGAR</name>
<feature type="compositionally biased region" description="Low complexity" evidence="1">
    <location>
        <begin position="138"/>
        <end position="150"/>
    </location>
</feature>
<feature type="compositionally biased region" description="Basic and acidic residues" evidence="1">
    <location>
        <begin position="74"/>
        <end position="88"/>
    </location>
</feature>
<feature type="compositionally biased region" description="Low complexity" evidence="1">
    <location>
        <begin position="287"/>
        <end position="303"/>
    </location>
</feature>
<dbReference type="EMBL" id="SDEE01000150">
    <property type="protein sequence ID" value="RXW20411.1"/>
    <property type="molecule type" value="Genomic_DNA"/>
</dbReference>